<comment type="subcellular location">
    <subcellularLocation>
        <location evidence="1">Cell membrane</location>
        <topology evidence="1">Multi-pass membrane protein</topology>
    </subcellularLocation>
</comment>
<feature type="region of interest" description="Disordered" evidence="11">
    <location>
        <begin position="308"/>
        <end position="341"/>
    </location>
</feature>
<evidence type="ECO:0000256" key="9">
    <source>
        <dbReference type="ARBA" id="ARBA00023303"/>
    </source>
</evidence>
<dbReference type="InterPro" id="IPR056769">
    <property type="entry name" value="Piezo_TM1-24"/>
</dbReference>
<proteinExistence type="evidence at transcript level"/>
<feature type="transmembrane region" description="Helical" evidence="12">
    <location>
        <begin position="1948"/>
        <end position="1970"/>
    </location>
</feature>
<feature type="transmembrane region" description="Helical" evidence="12">
    <location>
        <begin position="1735"/>
        <end position="1754"/>
    </location>
</feature>
<feature type="transmembrane region" description="Helical" evidence="12">
    <location>
        <begin position="643"/>
        <end position="660"/>
    </location>
</feature>
<evidence type="ECO:0000256" key="5">
    <source>
        <dbReference type="ARBA" id="ARBA00022692"/>
    </source>
</evidence>
<feature type="transmembrane region" description="Helical" evidence="12">
    <location>
        <begin position="13"/>
        <end position="37"/>
    </location>
</feature>
<evidence type="ECO:0000256" key="7">
    <source>
        <dbReference type="ARBA" id="ARBA00023065"/>
    </source>
</evidence>
<feature type="transmembrane region" description="Helical" evidence="12">
    <location>
        <begin position="1082"/>
        <end position="1104"/>
    </location>
</feature>
<sequence length="2524" mass="284834">MVRAVVSQALFRVALPIVLLLVVLFRYNVFSFVYLLLLLANPLLPGPTSRHAGRAACYLKLVVAVSAVFCMCQVVYQVVLMSTQSYSKPVERCLLQERLLSLAGLNRADDIRALEAVQLLGFDMAVLFASAITLILCDKLALEEHRVVSHRRRRAFLQLFGEFVVLVLMAAAGVLQASLTSLAYFLVFLWAATWLGMHRPLTSGYRAVRTVLLLYSALHFMALYIYQLDYLQELVPPSSLQARLIGLSPLRVLPCNATGPTMPDTRVLMFRPLHWTLYVSPLTVFCFYVVVATVTRYQLLQQPAPESSAVSVAGGAPSHSGRLDSKRGSQRSTVSFARRHRRDSGFENHGCNIALAEMCRVDPNCPRAEVDEDANQKAPLLDHDHVGRSYQSMAPKESSEPMSSGGGSSQDVGGHVTCVGGHVAGAMAAEDDTMAGSAPERGPSGRHVAFMLGLQGCRLITRGSYVVTLIMMMAWSITYHSWLTFILLLWSCVLWMVPSSRLACLRSSPALVAYAELLLLLQYLYSLNLTDEELPQNLSSVNLAQVGLIKYHENSYQPLAVKILFTVMFWITLRQYIEHKTAPPEAGIELRRQMSTATSSLGMGTQLRVRHLGRLISEWLTHYWIWVVAIMLMVISLGGTDVVLYRIAYMLLFLFFILVFQVSYQLWIKVMYGFWLTVIIYSMLVLILIYTYQFERFPEYWSTYLHIPQDIQKDIGLEVYQSDPGTLFLKLLTPTFFLIITIIQLHYFHKEFITLNEDNYRPAPSREEESSESRSPVSPLPGDHDVSIPVEDGPQPQDDSEDAATPATMVPSGCGPGTLMVDVLSSPKAGSGSPHISLERIGRFLSQAAEVGWRLLEIHTMKGVLLAVFGLAIYDVCAVHVVFVLLAVVALPFRWLQLFLVHCCSVWASVLLLSKMIYQLNFVDKYGWSTNCTDVIGIPSNMTGFPAPFNTTIDNRIWIGFEKTSNLTSYCKGYIMLIVVFSAHAMVRYRQSFSRARHQLPEPRPGVVFASVNRFNADDGIRQCLMYLLNFFFYKFGVEVCFVTMVSCIGVRLDVFALLTSLWLCAMFLLRRHSLAKVWPFYVAYLCLVLPLQYLVVVGLPPGLCIEYPWWDPSNKTLRETALWLYLPDFQEPPLARKILVDFVQLLFACCQLYVFFLEGSQNSDFYEGGSNKEIYDRNGHFIGQTPNPIADFVTYTKSYLSMVKVFLFFSFYWITLAVMFLAGTNRVSLFAMGYVLGCFFFLWNGNEFYLKPMKVLLKMWNTLLAYNVIVIFIKCILQVVGCVFLDQLAKKSCWVVQLLGIACLKKLQLDGTAGMNTKSSTSDGDMCRVPVDEAGLLWDGICLAFLLVQKRLFTSYYFHHLIIEILAQQQLASRGAEMIHEIQMKDVQEQRAAEKDIMEKIKRKMDKIRANQQKVRGGEYVEPETHFQAIRSGDFDLFDDLTGMDIDLDLDIKGHKSGETEDADVKVRGLNALLSSAIKAGTIKCASDDARLVSEEADDMNDSSGLSPIVSMDRLPLSRTVSGASQPSKSSSKQPATSSDLPSMSAEEDKTGVPEELHTEHIDPPTEQPAEELQQQLEEQPPTEDTLLEKVVNLLAFSWALLDSMLISATAKLNSVSRDYRYVARKLADEKRIVKAQFVTGLATTLNEPALRNRKFHFHKHSEEVAAPTVDKKGSDAVLLGDSMEMVVGGTDKPDGQPSHPSLVRFLIACYYAIVSRSEVVCYLVIVLNQMKSASLLSLPLPLMAFLWGSLSVPRPTKAFWITIITYTEAIVVIKYLFQFDFFDWNESGPVSRPFDPPRILGIEKRKEDSDYALYDLLLLLLVFFHRFMLKSLGLWKDTDRGASLSVVQSPPEPALCDEARADRQSSDHASADPATSGSQDEASESIDTLAQPPDSPSLTSRGGDDPLQDNFLYVSKMFDGVSRYVEPFRNFFENLLHPVYRVTTDVYAYMFFCDFINFFIMVFGYWAFGTGGSEDGVASYFQKNEVPVPFLIMLLAQFALIVIDRALYLRKYILGKLIFQVFIVFVIHIWMFFVLPGISQRSFVEEKNLPPKLWYFIKCIYLILSAYQIRSGYPTRILGNFFCKKYNYINYFLFKGYMLIPFLYELRSLMDWIWTDTSMNLSNWLKMEDIFANVFLLKCQRRAEEEYPTPRGSRRSSLTKYGLGGILLFAIILVIWFPLLLFSLGNTVGQSLLPMDCTFELSLGGYEPIFKISAQQGSLQPLPYDSWVRLQAEYKSSGAAQSFLATYDASDVAVVRLNGNSTAIWTVSPPSQEALIKELGGAMVPLRLRWTFARSVDNTNADKVVGNEHTVQLVPNTTSSLAEMLNGTSKNVSVPSILPRFLVVPRKGKVEVVRALDLPDREPYRNLTLRLRTGAFKNLSARSEWWEVQESCTDAYPYPFLRDDQGSCSNLSMVVFSEKVFPQALSQLTGYGIVGLYTTFVLVVSRLIRGFMAGSSFIIMFDDIPNVDRVLQLCLDIYLVRESRELSLEEDLFAKLIFLYRSPETLIKWTRMAEVQQSPHRN</sequence>
<feature type="region of interest" description="Disordered" evidence="11">
    <location>
        <begin position="1860"/>
        <end position="1906"/>
    </location>
</feature>
<feature type="domain" description="Piezo TM1-24" evidence="16">
    <location>
        <begin position="457"/>
        <end position="753"/>
    </location>
</feature>
<feature type="transmembrane region" description="Helical" evidence="12">
    <location>
        <begin position="210"/>
        <end position="228"/>
    </location>
</feature>
<evidence type="ECO:0000256" key="2">
    <source>
        <dbReference type="ARBA" id="ARBA00007821"/>
    </source>
</evidence>
<feature type="transmembrane region" description="Helical" evidence="12">
    <location>
        <begin position="620"/>
        <end position="637"/>
    </location>
</feature>
<keyword evidence="10" id="KW-0175">Coiled coil</keyword>
<name>V5HC77_IXORI</name>
<evidence type="ECO:0000259" key="15">
    <source>
        <dbReference type="Pfam" id="PF23188"/>
    </source>
</evidence>
<comment type="similarity">
    <text evidence="2">Belongs to the PIEZO (TC 1.A.75) family.</text>
</comment>
<evidence type="ECO:0000259" key="14">
    <source>
        <dbReference type="Pfam" id="PF15917"/>
    </source>
</evidence>
<protein>
    <submittedName>
        <fullName evidence="18">Putative piezo-type mechanosensitive ion channel component 1</fullName>
    </submittedName>
</protein>
<dbReference type="PANTHER" id="PTHR47049:SF2">
    <property type="entry name" value="PIEZO-TYPE MECHANOSENSITIVE ION CHANNEL HOMOLOG"/>
    <property type="match status" value="1"/>
</dbReference>
<organism evidence="18">
    <name type="scientific">Ixodes ricinus</name>
    <name type="common">Common tick</name>
    <name type="synonym">Acarus ricinus</name>
    <dbReference type="NCBI Taxonomy" id="34613"/>
    <lineage>
        <taxon>Eukaryota</taxon>
        <taxon>Metazoa</taxon>
        <taxon>Ecdysozoa</taxon>
        <taxon>Arthropoda</taxon>
        <taxon>Chelicerata</taxon>
        <taxon>Arachnida</taxon>
        <taxon>Acari</taxon>
        <taxon>Parasitiformes</taxon>
        <taxon>Ixodida</taxon>
        <taxon>Ixodoidea</taxon>
        <taxon>Ixodidae</taxon>
        <taxon>Ixodinae</taxon>
        <taxon>Ixodes</taxon>
    </lineage>
</organism>
<feature type="compositionally biased region" description="Low complexity" evidence="11">
    <location>
        <begin position="1572"/>
        <end position="1582"/>
    </location>
</feature>
<evidence type="ECO:0000256" key="12">
    <source>
        <dbReference type="SAM" id="Phobius"/>
    </source>
</evidence>
<feature type="transmembrane region" description="Helical" evidence="12">
    <location>
        <begin position="1813"/>
        <end position="1831"/>
    </location>
</feature>
<dbReference type="Pfam" id="PF15917">
    <property type="entry name" value="Piezo_TM25-28"/>
    <property type="match status" value="1"/>
</dbReference>
<feature type="transmembrane region" description="Helical" evidence="12">
    <location>
        <begin position="1264"/>
        <end position="1286"/>
    </location>
</feature>
<dbReference type="InterPro" id="IPR056770">
    <property type="entry name" value="Piezo_THU9_anchor"/>
</dbReference>
<dbReference type="GO" id="GO:0008381">
    <property type="term" value="F:mechanosensitive monoatomic ion channel activity"/>
    <property type="evidence" value="ECO:0007669"/>
    <property type="project" value="InterPro"/>
</dbReference>
<feature type="transmembrane region" description="Helical" evidence="12">
    <location>
        <begin position="2016"/>
        <end position="2035"/>
    </location>
</feature>
<keyword evidence="3" id="KW-0813">Transport</keyword>
<keyword evidence="7" id="KW-0406">Ion transport</keyword>
<keyword evidence="9" id="KW-0407">Ion channel</keyword>
<dbReference type="GO" id="GO:0005886">
    <property type="term" value="C:plasma membrane"/>
    <property type="evidence" value="ECO:0007669"/>
    <property type="project" value="UniProtKB-SubCell"/>
</dbReference>
<evidence type="ECO:0000256" key="3">
    <source>
        <dbReference type="ARBA" id="ARBA00022448"/>
    </source>
</evidence>
<feature type="transmembrane region" description="Helical" evidence="12">
    <location>
        <begin position="58"/>
        <end position="79"/>
    </location>
</feature>
<feature type="transmembrane region" description="Helical" evidence="12">
    <location>
        <begin position="672"/>
        <end position="692"/>
    </location>
</feature>
<dbReference type="Pfam" id="PF24871">
    <property type="entry name" value="Piezo_TM1-24"/>
    <property type="match status" value="3"/>
</dbReference>
<feature type="transmembrane region" description="Helical" evidence="12">
    <location>
        <begin position="895"/>
        <end position="913"/>
    </location>
</feature>
<feature type="compositionally biased region" description="Basic and acidic residues" evidence="11">
    <location>
        <begin position="761"/>
        <end position="772"/>
    </location>
</feature>
<feature type="domain" description="Piezo TM1-24" evidence="16">
    <location>
        <begin position="26"/>
        <end position="145"/>
    </location>
</feature>
<dbReference type="InterPro" id="IPR031805">
    <property type="entry name" value="Piezo_TM25-28"/>
</dbReference>
<feature type="transmembrane region" description="Helical" evidence="12">
    <location>
        <begin position="156"/>
        <end position="175"/>
    </location>
</feature>
<feature type="domain" description="Piezo TM25-28" evidence="14">
    <location>
        <begin position="1186"/>
        <end position="1421"/>
    </location>
</feature>
<feature type="domain" description="Piezo non-specific cation channel cap" evidence="13">
    <location>
        <begin position="2227"/>
        <end position="2513"/>
    </location>
</feature>
<feature type="compositionally biased region" description="Low complexity" evidence="11">
    <location>
        <begin position="308"/>
        <end position="320"/>
    </location>
</feature>
<feature type="region of interest" description="Disordered" evidence="11">
    <location>
        <begin position="391"/>
        <end position="411"/>
    </location>
</feature>
<feature type="transmembrane region" description="Helical" evidence="12">
    <location>
        <begin position="1200"/>
        <end position="1221"/>
    </location>
</feature>
<evidence type="ECO:0000259" key="16">
    <source>
        <dbReference type="Pfam" id="PF24871"/>
    </source>
</evidence>
<dbReference type="Pfam" id="PF12166">
    <property type="entry name" value="Piezo_cap"/>
    <property type="match status" value="1"/>
</dbReference>
<feature type="transmembrane region" description="Helical" evidence="12">
    <location>
        <begin position="1990"/>
        <end position="2009"/>
    </location>
</feature>
<feature type="coiled-coil region" evidence="10">
    <location>
        <begin position="1385"/>
        <end position="1412"/>
    </location>
</feature>
<dbReference type="EMBL" id="GANP01013615">
    <property type="protein sequence ID" value="JAB70853.1"/>
    <property type="molecule type" value="mRNA"/>
</dbReference>
<dbReference type="InterPro" id="IPR031334">
    <property type="entry name" value="Piezo_cap_dom"/>
</dbReference>
<evidence type="ECO:0000256" key="1">
    <source>
        <dbReference type="ARBA" id="ARBA00004651"/>
    </source>
</evidence>
<dbReference type="Pfam" id="PF23188">
    <property type="entry name" value="THU_Piezo1"/>
    <property type="match status" value="1"/>
</dbReference>
<evidence type="ECO:0000256" key="10">
    <source>
        <dbReference type="SAM" id="Coils"/>
    </source>
</evidence>
<feature type="transmembrane region" description="Helical" evidence="12">
    <location>
        <begin position="2430"/>
        <end position="2450"/>
    </location>
</feature>
<accession>V5HC77</accession>
<feature type="region of interest" description="Disordered" evidence="11">
    <location>
        <begin position="761"/>
        <end position="808"/>
    </location>
</feature>
<feature type="region of interest" description="Disordered" evidence="11">
    <location>
        <begin position="1519"/>
        <end position="1582"/>
    </location>
</feature>
<feature type="compositionally biased region" description="Low complexity" evidence="11">
    <location>
        <begin position="1523"/>
        <end position="1540"/>
    </location>
</feature>
<feature type="compositionally biased region" description="Basic and acidic residues" evidence="11">
    <location>
        <begin position="1860"/>
        <end position="1872"/>
    </location>
</feature>
<feature type="transmembrane region" description="Helical" evidence="12">
    <location>
        <begin position="1228"/>
        <end position="1244"/>
    </location>
</feature>
<feature type="transmembrane region" description="Helical" evidence="12">
    <location>
        <begin position="556"/>
        <end position="573"/>
    </location>
</feature>
<feature type="domain" description="Piezo TM1-24" evidence="16">
    <location>
        <begin position="154"/>
        <end position="308"/>
    </location>
</feature>
<dbReference type="PANTHER" id="PTHR47049">
    <property type="entry name" value="PIEZO-TYPE MECHANOSENSITIVE ION CHANNEL HOMOLOG"/>
    <property type="match status" value="1"/>
</dbReference>
<keyword evidence="4" id="KW-1003">Cell membrane</keyword>
<evidence type="ECO:0000313" key="18">
    <source>
        <dbReference type="EMBL" id="JAB70853.1"/>
    </source>
</evidence>
<dbReference type="Pfam" id="PF24874">
    <property type="entry name" value="Piezo_THU9_anchor"/>
    <property type="match status" value="1"/>
</dbReference>
<dbReference type="InterPro" id="IPR027272">
    <property type="entry name" value="Piezo"/>
</dbReference>
<feature type="transmembrane region" description="Helical" evidence="12">
    <location>
        <begin position="1761"/>
        <end position="1779"/>
    </location>
</feature>
<feature type="transmembrane region" description="Helical" evidence="12">
    <location>
        <begin position="116"/>
        <end position="136"/>
    </location>
</feature>
<feature type="transmembrane region" description="Helical" evidence="12">
    <location>
        <begin position="2163"/>
        <end position="2186"/>
    </location>
</feature>
<evidence type="ECO:0000256" key="4">
    <source>
        <dbReference type="ARBA" id="ARBA00022475"/>
    </source>
</evidence>
<feature type="transmembrane region" description="Helical" evidence="12">
    <location>
        <begin position="1051"/>
        <end position="1070"/>
    </location>
</feature>
<dbReference type="InterPro" id="IPR056768">
    <property type="entry name" value="THU_Piezo"/>
</dbReference>
<feature type="compositionally biased region" description="Basic and acidic residues" evidence="11">
    <location>
        <begin position="1548"/>
        <end position="1565"/>
    </location>
</feature>
<evidence type="ECO:0000259" key="17">
    <source>
        <dbReference type="Pfam" id="PF24874"/>
    </source>
</evidence>
<evidence type="ECO:0000259" key="13">
    <source>
        <dbReference type="Pfam" id="PF12166"/>
    </source>
</evidence>
<feature type="domain" description="Piezo THU9 and anchor" evidence="17">
    <location>
        <begin position="1946"/>
        <end position="2185"/>
    </location>
</feature>
<feature type="transmembrane region" description="Helical" evidence="12">
    <location>
        <begin position="1024"/>
        <end position="1045"/>
    </location>
</feature>
<feature type="transmembrane region" description="Helical" evidence="12">
    <location>
        <begin position="479"/>
        <end position="497"/>
    </location>
</feature>
<keyword evidence="5 12" id="KW-0812">Transmembrane</keyword>
<keyword evidence="6 12" id="KW-1133">Transmembrane helix</keyword>
<feature type="transmembrane region" description="Helical" evidence="12">
    <location>
        <begin position="864"/>
        <end position="889"/>
    </location>
</feature>
<evidence type="ECO:0000256" key="6">
    <source>
        <dbReference type="ARBA" id="ARBA00022989"/>
    </source>
</evidence>
<feature type="transmembrane region" description="Helical" evidence="12">
    <location>
        <begin position="2055"/>
        <end position="2071"/>
    </location>
</feature>
<feature type="transmembrane region" description="Helical" evidence="12">
    <location>
        <begin position="727"/>
        <end position="748"/>
    </location>
</feature>
<feature type="compositionally biased region" description="Polar residues" evidence="11">
    <location>
        <begin position="1875"/>
        <end position="1890"/>
    </location>
</feature>
<feature type="transmembrane region" description="Helical" evidence="12">
    <location>
        <begin position="181"/>
        <end position="198"/>
    </location>
</feature>
<feature type="domain" description="Piezo transmembrane helical unit" evidence="15">
    <location>
        <begin position="1716"/>
        <end position="1838"/>
    </location>
</feature>
<feature type="transmembrane region" description="Helical" evidence="12">
    <location>
        <begin position="275"/>
        <end position="294"/>
    </location>
</feature>
<reference evidence="18" key="1">
    <citation type="journal article" date="2015" name="Sci. Rep.">
        <title>Tissue- and time-dependent transcription in Ixodes ricinus salivary glands and midguts when blood feeding on the vertebrate host.</title>
        <authorList>
            <person name="Kotsyfakis M."/>
            <person name="Schwarz A."/>
            <person name="Erhart J."/>
            <person name="Ribeiro J.M."/>
        </authorList>
    </citation>
    <scope>NUCLEOTIDE SEQUENCE</scope>
    <source>
        <tissue evidence="18">Salivary gland and midgut</tissue>
    </source>
</reference>
<evidence type="ECO:0000256" key="11">
    <source>
        <dbReference type="SAM" id="MobiDB-lite"/>
    </source>
</evidence>
<keyword evidence="8 12" id="KW-0472">Membrane</keyword>
<evidence type="ECO:0000256" key="8">
    <source>
        <dbReference type="ARBA" id="ARBA00023136"/>
    </source>
</evidence>